<dbReference type="PROSITE" id="PS50012">
    <property type="entry name" value="RCC1_3"/>
    <property type="match status" value="1"/>
</dbReference>
<dbReference type="InterPro" id="IPR009091">
    <property type="entry name" value="RCC1/BLIP-II"/>
</dbReference>
<dbReference type="InterPro" id="IPR000408">
    <property type="entry name" value="Reg_chr_condens"/>
</dbReference>
<dbReference type="PANTHER" id="PTHR45982:SF1">
    <property type="entry name" value="REGULATOR OF CHROMOSOME CONDENSATION"/>
    <property type="match status" value="1"/>
</dbReference>
<evidence type="ECO:0000313" key="3">
    <source>
        <dbReference type="EMBL" id="KAJ3427517.1"/>
    </source>
</evidence>
<reference evidence="3" key="1">
    <citation type="submission" date="2022-08" db="EMBL/GenBank/DDBJ databases">
        <title>Novel sulphate-reducing endosymbionts in the free-living metamonad Anaeramoeba.</title>
        <authorList>
            <person name="Jerlstrom-Hultqvist J."/>
            <person name="Cepicka I."/>
            <person name="Gallot-Lavallee L."/>
            <person name="Salas-Leiva D."/>
            <person name="Curtis B.A."/>
            <person name="Zahonova K."/>
            <person name="Pipaliya S."/>
            <person name="Dacks J."/>
            <person name="Roger A.J."/>
        </authorList>
    </citation>
    <scope>NUCLEOTIDE SEQUENCE</scope>
    <source>
        <strain evidence="3">Busselton2</strain>
    </source>
</reference>
<dbReference type="Gene3D" id="3.30.710.10">
    <property type="entry name" value="Potassium Channel Kv1.1, Chain A"/>
    <property type="match status" value="1"/>
</dbReference>
<feature type="domain" description="BTB" evidence="2">
    <location>
        <begin position="464"/>
        <end position="547"/>
    </location>
</feature>
<feature type="repeat" description="RCC1" evidence="1">
    <location>
        <begin position="100"/>
        <end position="156"/>
    </location>
</feature>
<dbReference type="InterPro" id="IPR051553">
    <property type="entry name" value="Ran_GTPase-activating"/>
</dbReference>
<evidence type="ECO:0000256" key="1">
    <source>
        <dbReference type="PROSITE-ProRule" id="PRU00235"/>
    </source>
</evidence>
<protein>
    <recommendedName>
        <fullName evidence="2">BTB domain-containing protein</fullName>
    </recommendedName>
</protein>
<evidence type="ECO:0000313" key="4">
    <source>
        <dbReference type="Proteomes" id="UP001146793"/>
    </source>
</evidence>
<sequence>MNKTSNSLNYTSFFLGKTPFSLTTEKNVLTDKIYQIQKYENVKQICGGEFSIMCSTYENELYYYEKNVCQTGKKIVLPKQHVIKKIAHGYDIGLILTESGSVYSIGTYNNDGQLPFKDPDSIEAAKIYLISWFVENKITIQDIACGSMNNIYLSCDNIVFANGYNTNLQLCCETNPNAPYPCKIAVGATRIFCSPHTLHYFYTTLDNKLMVVGNNENGQCGLGNKDKIHKPAQVPDIEAGEVENICSVTNLTTVLLRNGKLLVCARKKMFPEDKTDSYRFRSVPSLEKFFFISVASGTNFTVALTEQNQVYTFGSSSFCNRTQNVVSPKKIESSILTKSVRYDLNTSLSACFFYPKLDMGVSSNSDFLILFETGKFSDYSIKNIKVHKSFLECRLRQRPIKEIEQILENYTEKEINIFLKWVYSSAIENYALIVEICKKLKIEQLYKANFNQDLFALYKDDDSKNFDLIVNEDQDEDEDEDEENEEGNYEEIPVHKYVLYARSGLFRDMFDTIDENSTSVTDYSGKTVESLEILIKYFYTANIELTADDDPQLIIEELIDAKEYYQLNKLSNINYLLNNLKKQFNIN</sequence>
<dbReference type="PANTHER" id="PTHR45982">
    <property type="entry name" value="REGULATOR OF CHROMOSOME CONDENSATION"/>
    <property type="match status" value="1"/>
</dbReference>
<proteinExistence type="predicted"/>
<accession>A0AAV7YHS8</accession>
<gene>
    <name evidence="3" type="ORF">M0812_27104</name>
</gene>
<evidence type="ECO:0000259" key="2">
    <source>
        <dbReference type="PROSITE" id="PS50097"/>
    </source>
</evidence>
<dbReference type="GO" id="GO:0005085">
    <property type="term" value="F:guanyl-nucleotide exchange factor activity"/>
    <property type="evidence" value="ECO:0007669"/>
    <property type="project" value="TreeGrafter"/>
</dbReference>
<name>A0AAV7YHS8_9EUKA</name>
<dbReference type="GO" id="GO:0005737">
    <property type="term" value="C:cytoplasm"/>
    <property type="evidence" value="ECO:0007669"/>
    <property type="project" value="TreeGrafter"/>
</dbReference>
<dbReference type="Gene3D" id="2.130.10.30">
    <property type="entry name" value="Regulator of chromosome condensation 1/beta-lactamase-inhibitor protein II"/>
    <property type="match status" value="1"/>
</dbReference>
<dbReference type="CDD" id="cd18186">
    <property type="entry name" value="BTB_POZ_ZBTB_KLHL-like"/>
    <property type="match status" value="1"/>
</dbReference>
<dbReference type="InterPro" id="IPR011333">
    <property type="entry name" value="SKP1/BTB/POZ_sf"/>
</dbReference>
<dbReference type="SUPFAM" id="SSF50985">
    <property type="entry name" value="RCC1/BLIP-II"/>
    <property type="match status" value="1"/>
</dbReference>
<dbReference type="PROSITE" id="PS50097">
    <property type="entry name" value="BTB"/>
    <property type="match status" value="1"/>
</dbReference>
<dbReference type="Pfam" id="PF00651">
    <property type="entry name" value="BTB"/>
    <property type="match status" value="1"/>
</dbReference>
<organism evidence="3 4">
    <name type="scientific">Anaeramoeba flamelloides</name>
    <dbReference type="NCBI Taxonomy" id="1746091"/>
    <lineage>
        <taxon>Eukaryota</taxon>
        <taxon>Metamonada</taxon>
        <taxon>Anaeramoebidae</taxon>
        <taxon>Anaeramoeba</taxon>
    </lineage>
</organism>
<dbReference type="EMBL" id="JANTQA010000063">
    <property type="protein sequence ID" value="KAJ3427517.1"/>
    <property type="molecule type" value="Genomic_DNA"/>
</dbReference>
<dbReference type="Pfam" id="PF13540">
    <property type="entry name" value="RCC1_2"/>
    <property type="match status" value="1"/>
</dbReference>
<dbReference type="SUPFAM" id="SSF54695">
    <property type="entry name" value="POZ domain"/>
    <property type="match status" value="1"/>
</dbReference>
<comment type="caution">
    <text evidence="3">The sequence shown here is derived from an EMBL/GenBank/DDBJ whole genome shotgun (WGS) entry which is preliminary data.</text>
</comment>
<dbReference type="Proteomes" id="UP001146793">
    <property type="component" value="Unassembled WGS sequence"/>
</dbReference>
<dbReference type="InterPro" id="IPR000210">
    <property type="entry name" value="BTB/POZ_dom"/>
</dbReference>
<dbReference type="AlphaFoldDB" id="A0AAV7YHS8"/>